<feature type="compositionally biased region" description="Basic and acidic residues" evidence="6">
    <location>
        <begin position="275"/>
        <end position="287"/>
    </location>
</feature>
<evidence type="ECO:0000313" key="9">
    <source>
        <dbReference type="Proteomes" id="UP001044222"/>
    </source>
</evidence>
<feature type="region of interest" description="Disordered" evidence="6">
    <location>
        <begin position="123"/>
        <end position="157"/>
    </location>
</feature>
<keyword evidence="9" id="KW-1185">Reference proteome</keyword>
<dbReference type="SUPFAM" id="SSF89837">
    <property type="entry name" value="Doublecortin (DC)"/>
    <property type="match status" value="2"/>
</dbReference>
<feature type="region of interest" description="Disordered" evidence="6">
    <location>
        <begin position="804"/>
        <end position="824"/>
    </location>
</feature>
<evidence type="ECO:0000256" key="4">
    <source>
        <dbReference type="ARBA" id="ARBA00022737"/>
    </source>
</evidence>
<evidence type="ECO:0000256" key="5">
    <source>
        <dbReference type="ARBA" id="ARBA00023273"/>
    </source>
</evidence>
<feature type="region of interest" description="Disordered" evidence="6">
    <location>
        <begin position="640"/>
        <end position="773"/>
    </location>
</feature>
<keyword evidence="4" id="KW-0677">Repeat</keyword>
<keyword evidence="3" id="KW-0963">Cytoplasm</keyword>
<proteinExistence type="predicted"/>
<feature type="compositionally biased region" description="Polar residues" evidence="6">
    <location>
        <begin position="1317"/>
        <end position="1326"/>
    </location>
</feature>
<feature type="compositionally biased region" description="Basic residues" evidence="6">
    <location>
        <begin position="129"/>
        <end position="140"/>
    </location>
</feature>
<protein>
    <recommendedName>
        <fullName evidence="7">Doublecortin domain-containing protein</fullName>
    </recommendedName>
</protein>
<feature type="compositionally biased region" description="Polar residues" evidence="6">
    <location>
        <begin position="299"/>
        <end position="309"/>
    </location>
</feature>
<feature type="compositionally biased region" description="Acidic residues" evidence="6">
    <location>
        <begin position="1406"/>
        <end position="1420"/>
    </location>
</feature>
<evidence type="ECO:0000256" key="1">
    <source>
        <dbReference type="ARBA" id="ARBA00004316"/>
    </source>
</evidence>
<feature type="compositionally biased region" description="Low complexity" evidence="6">
    <location>
        <begin position="1100"/>
        <end position="1110"/>
    </location>
</feature>
<feature type="region of interest" description="Disordered" evidence="6">
    <location>
        <begin position="1216"/>
        <end position="1238"/>
    </location>
</feature>
<accession>A0A9D3MZF4</accession>
<feature type="region of interest" description="Disordered" evidence="6">
    <location>
        <begin position="522"/>
        <end position="546"/>
    </location>
</feature>
<feature type="compositionally biased region" description="Basic and acidic residues" evidence="6">
    <location>
        <begin position="970"/>
        <end position="981"/>
    </location>
</feature>
<feature type="compositionally biased region" description="Basic and acidic residues" evidence="6">
    <location>
        <begin position="1111"/>
        <end position="1123"/>
    </location>
</feature>
<feature type="compositionally biased region" description="Polar residues" evidence="6">
    <location>
        <begin position="764"/>
        <end position="773"/>
    </location>
</feature>
<comment type="subcellular location">
    <subcellularLocation>
        <location evidence="1">Cell projection</location>
    </subcellularLocation>
    <subcellularLocation>
        <location evidence="2">Cytoplasm</location>
    </subcellularLocation>
</comment>
<dbReference type="Proteomes" id="UP001044222">
    <property type="component" value="Unassembled WGS sequence"/>
</dbReference>
<feature type="compositionally biased region" description="Acidic residues" evidence="6">
    <location>
        <begin position="1067"/>
        <end position="1080"/>
    </location>
</feature>
<dbReference type="InterPro" id="IPR036572">
    <property type="entry name" value="Doublecortin_dom_sf"/>
</dbReference>
<feature type="compositionally biased region" description="Low complexity" evidence="6">
    <location>
        <begin position="723"/>
        <end position="732"/>
    </location>
</feature>
<comment type="caution">
    <text evidence="8">The sequence shown here is derived from an EMBL/GenBank/DDBJ whole genome shotgun (WGS) entry which is preliminary data.</text>
</comment>
<dbReference type="GO" id="GO:0005930">
    <property type="term" value="C:axoneme"/>
    <property type="evidence" value="ECO:0007669"/>
    <property type="project" value="TreeGrafter"/>
</dbReference>
<dbReference type="Pfam" id="PF03607">
    <property type="entry name" value="DCX"/>
    <property type="match status" value="2"/>
</dbReference>
<feature type="domain" description="Doublecortin" evidence="7">
    <location>
        <begin position="37"/>
        <end position="119"/>
    </location>
</feature>
<dbReference type="GO" id="GO:0035082">
    <property type="term" value="P:axoneme assembly"/>
    <property type="evidence" value="ECO:0007669"/>
    <property type="project" value="TreeGrafter"/>
</dbReference>
<name>A0A9D3MZF4_ANGAN</name>
<dbReference type="EMBL" id="JAFIRN010000001">
    <property type="protein sequence ID" value="KAG5855893.1"/>
    <property type="molecule type" value="Genomic_DNA"/>
</dbReference>
<gene>
    <name evidence="8" type="ORF">ANANG_G00001810</name>
</gene>
<feature type="compositionally biased region" description="Basic and acidic residues" evidence="6">
    <location>
        <begin position="1421"/>
        <end position="1440"/>
    </location>
</feature>
<dbReference type="PANTHER" id="PTHR23005:SF3">
    <property type="entry name" value="RETINITIS PIGMENTOSA 1-LIKE 1 PROTEIN"/>
    <property type="match status" value="1"/>
</dbReference>
<sequence>MQTGPPGSSLNETPPRYDTPPAPLKCTPHVTSSSPAKRITFFKSGDAQFGGVRMAIHRRSFKCFDALLDDLSRKVPLPFGVRTITTPRGTHRIRQLDQLQDGGCYLCSDRHCAKPIDIEAAGKGPAIWHHSRPPSGRRKPSRPEEAPARPASRYPRHPKRIVLVKNTDPAVRRSIIVSRHSTRTLRTFMEEVSELMNCHIRKLYTLDGHKIDSAQGLMQCPSVLVCVGQEPFRPLLVESFRKNSDEKLPGLRNRSQSSTFSEGQESKKNVNFGLETKKSIIHPRSDSSNRSTRFSLSSEKSYPNGLNASPGNSGCAGTCPHTKGSLTNDDIEKRVIVNKDGSLSVHMSVRFRLLNDETLQWSTEIKKSAVGTECCLGKEEEPSGLQQGKTQGFSEPESISGCEVEDTYTTKLEQMLLEESRCQNCCNHCQEYDIWKHPLHSDPDPTRPARSSSSSTSSCKIVCKKASVASMHTVSCSSEEYTEHVVEKATCIQQTAEDRDTRVEFCSVSRCCSHSEICTASPGPRGDQKNNTKCDQARPDSSSSICSHKEQISVKVNGVIEDRPTSAISNSSKVLEALREDQDDDENDEEEDLPLSAFRASVRSCMQLAANNQKLQSAGTPEENPEVSAIGTKLNCSTSSASPIIHLTPRPPSRESNCSAHSSHPRKSNKAASPEPDSLPNEAEQEDDNEKRKKSGASSRQTSKCHGGASSETEGAQGDCKRAFSSRASRASKTSEHSCYMRVSPTGLEGTGQSATGETEERSISNTSTGTQTSKVVNEWLKKIPSDNSIYEVGDNFEECCEGREAVEGQKESEDLTNDVTGGDQAFEEGKEQQIKAEAPEKIKDEICAPEAAELEHPDTTDMAQSPESKCLIRDSFTKGCHSSVQVMKVLLSSKLDRCNSLPEVSPVYGRKISSSAKGLLDCLTKLQLVGSDPADVKAKSDKYQEVMDILQSLWLSDPLDCNQTRQKSQLKDHSPDDECNPRSSSGVDVSGSSGESGKSMGTVDQVLKVGIAQGRITPVLEQDAPQEPIAFSDGEENSQQALENASDPATPDIASRVQGTPGGGETDTEKEQQDEEEGLASEQTIRSSESPKDVIETPSSSNKSSGNDSNPEKSPDEKDPKDTSSGTSTSVQRAQVTEKTTQDPDPVWVLNLLQKLEKQFMSHYMTAMAEFKVRWDLDESVLLDTMINELKDEVHMRIQSSISWELKKIQSRAARGPRSSLQAITRESTQQTEQRRQRLRVMRNKSIYSSLSRSEENFTATATDYSDQRSEDDFCPCDTCMKKKMAARSIPPEFVNPPPQMKDFDLRKILQKKQEPSQQKQTGQQEALAGNNEEAENLKLVPEKSEEENDDEEHYCTVKKSSREEGLAQEGEGEKKGVVEQEEETADDETEEGEEGRVEVGGAEEGGDEAEDIEEAAEEKEDKERETDADETRADEGQAQKRLKRKGKQGVETGWRQTGRVLGLNL</sequence>
<feature type="region of interest" description="Disordered" evidence="6">
    <location>
        <begin position="965"/>
        <end position="1002"/>
    </location>
</feature>
<dbReference type="PROSITE" id="PS50309">
    <property type="entry name" value="DC"/>
    <property type="match status" value="2"/>
</dbReference>
<feature type="compositionally biased region" description="Polar residues" evidence="6">
    <location>
        <begin position="1"/>
        <end position="12"/>
    </location>
</feature>
<feature type="region of interest" description="Disordered" evidence="6">
    <location>
        <begin position="246"/>
        <end position="309"/>
    </location>
</feature>
<evidence type="ECO:0000259" key="7">
    <source>
        <dbReference type="PROSITE" id="PS50309"/>
    </source>
</evidence>
<evidence type="ECO:0000256" key="6">
    <source>
        <dbReference type="SAM" id="MobiDB-lite"/>
    </source>
</evidence>
<dbReference type="PANTHER" id="PTHR23005">
    <property type="entry name" value="RETINITIS PIGMENTOSA 1 PROTEIN"/>
    <property type="match status" value="1"/>
</dbReference>
<reference evidence="8" key="1">
    <citation type="submission" date="2021-01" db="EMBL/GenBank/DDBJ databases">
        <title>A chromosome-scale assembly of European eel, Anguilla anguilla.</title>
        <authorList>
            <person name="Henkel C."/>
            <person name="Jong-Raadsen S.A."/>
            <person name="Dufour S."/>
            <person name="Weltzien F.-A."/>
            <person name="Palstra A.P."/>
            <person name="Pelster B."/>
            <person name="Spaink H.P."/>
            <person name="Van Den Thillart G.E."/>
            <person name="Jansen H."/>
            <person name="Zahm M."/>
            <person name="Klopp C."/>
            <person name="Cedric C."/>
            <person name="Louis A."/>
            <person name="Berthelot C."/>
            <person name="Parey E."/>
            <person name="Roest Crollius H."/>
            <person name="Montfort J."/>
            <person name="Robinson-Rechavi M."/>
            <person name="Bucao C."/>
            <person name="Bouchez O."/>
            <person name="Gislard M."/>
            <person name="Lluch J."/>
            <person name="Milhes M."/>
            <person name="Lampietro C."/>
            <person name="Lopez Roques C."/>
            <person name="Donnadieu C."/>
            <person name="Braasch I."/>
            <person name="Desvignes T."/>
            <person name="Postlethwait J."/>
            <person name="Bobe J."/>
            <person name="Guiguen Y."/>
            <person name="Dirks R."/>
        </authorList>
    </citation>
    <scope>NUCLEOTIDE SEQUENCE</scope>
    <source>
        <strain evidence="8">Tag_6206</strain>
        <tissue evidence="8">Liver</tissue>
    </source>
</reference>
<evidence type="ECO:0000256" key="3">
    <source>
        <dbReference type="ARBA" id="ARBA00022490"/>
    </source>
</evidence>
<feature type="region of interest" description="Disordered" evidence="6">
    <location>
        <begin position="1313"/>
        <end position="1467"/>
    </location>
</feature>
<feature type="compositionally biased region" description="Low complexity" evidence="6">
    <location>
        <begin position="984"/>
        <end position="1002"/>
    </location>
</feature>
<feature type="region of interest" description="Disordered" evidence="6">
    <location>
        <begin position="563"/>
        <end position="593"/>
    </location>
</feature>
<organism evidence="8 9">
    <name type="scientific">Anguilla anguilla</name>
    <name type="common">European freshwater eel</name>
    <name type="synonym">Muraena anguilla</name>
    <dbReference type="NCBI Taxonomy" id="7936"/>
    <lineage>
        <taxon>Eukaryota</taxon>
        <taxon>Metazoa</taxon>
        <taxon>Chordata</taxon>
        <taxon>Craniata</taxon>
        <taxon>Vertebrata</taxon>
        <taxon>Euteleostomi</taxon>
        <taxon>Actinopterygii</taxon>
        <taxon>Neopterygii</taxon>
        <taxon>Teleostei</taxon>
        <taxon>Anguilliformes</taxon>
        <taxon>Anguillidae</taxon>
        <taxon>Anguilla</taxon>
    </lineage>
</organism>
<dbReference type="SMART" id="SM00537">
    <property type="entry name" value="DCX"/>
    <property type="match status" value="2"/>
</dbReference>
<feature type="compositionally biased region" description="Acidic residues" evidence="6">
    <location>
        <begin position="581"/>
        <end position="593"/>
    </location>
</feature>
<evidence type="ECO:0000256" key="2">
    <source>
        <dbReference type="ARBA" id="ARBA00004496"/>
    </source>
</evidence>
<dbReference type="GO" id="GO:0035556">
    <property type="term" value="P:intracellular signal transduction"/>
    <property type="evidence" value="ECO:0007669"/>
    <property type="project" value="InterPro"/>
</dbReference>
<dbReference type="FunFam" id="3.10.20.230:FF:000006">
    <property type="entry name" value="Oxygen-regulated protein 1"/>
    <property type="match status" value="1"/>
</dbReference>
<feature type="compositionally biased region" description="Polar residues" evidence="6">
    <location>
        <begin position="1124"/>
        <end position="1140"/>
    </location>
</feature>
<feature type="compositionally biased region" description="Low complexity" evidence="6">
    <location>
        <begin position="288"/>
        <end position="298"/>
    </location>
</feature>
<feature type="compositionally biased region" description="Basic and acidic residues" evidence="6">
    <location>
        <begin position="804"/>
        <end position="814"/>
    </location>
</feature>
<feature type="compositionally biased region" description="Basic and acidic residues" evidence="6">
    <location>
        <begin position="526"/>
        <end position="538"/>
    </location>
</feature>
<feature type="compositionally biased region" description="Polar residues" evidence="6">
    <location>
        <begin position="253"/>
        <end position="263"/>
    </location>
</feature>
<dbReference type="InterPro" id="IPR003533">
    <property type="entry name" value="Doublecortin_dom"/>
</dbReference>
<feature type="region of interest" description="Disordered" evidence="6">
    <location>
        <begin position="1"/>
        <end position="22"/>
    </location>
</feature>
<feature type="compositionally biased region" description="Basic and acidic residues" evidence="6">
    <location>
        <begin position="1362"/>
        <end position="1380"/>
    </location>
</feature>
<feature type="compositionally biased region" description="Polar residues" evidence="6">
    <location>
        <begin position="696"/>
        <end position="714"/>
    </location>
</feature>
<feature type="domain" description="Doublecortin" evidence="7">
    <location>
        <begin position="159"/>
        <end position="238"/>
    </location>
</feature>
<dbReference type="GO" id="GO:0060041">
    <property type="term" value="P:retina development in camera-type eye"/>
    <property type="evidence" value="ECO:0007669"/>
    <property type="project" value="TreeGrafter"/>
</dbReference>
<evidence type="ECO:0000313" key="8">
    <source>
        <dbReference type="EMBL" id="KAG5855893.1"/>
    </source>
</evidence>
<dbReference type="GO" id="GO:0042461">
    <property type="term" value="P:photoreceptor cell development"/>
    <property type="evidence" value="ECO:0007669"/>
    <property type="project" value="TreeGrafter"/>
</dbReference>
<keyword evidence="5" id="KW-0966">Cell projection</keyword>
<feature type="compositionally biased region" description="Acidic residues" evidence="6">
    <location>
        <begin position="1381"/>
        <end position="1395"/>
    </location>
</feature>
<feature type="region of interest" description="Disordered" evidence="6">
    <location>
        <begin position="1017"/>
        <end position="1142"/>
    </location>
</feature>
<dbReference type="Gene3D" id="3.10.20.230">
    <property type="entry name" value="Doublecortin domain"/>
    <property type="match status" value="2"/>
</dbReference>